<keyword evidence="8" id="KW-1185">Reference proteome</keyword>
<dbReference type="InterPro" id="IPR001268">
    <property type="entry name" value="NADH_UbQ_OxRdtase_30kDa_su"/>
</dbReference>
<name>A0A6N8EJ35_9GAMM</name>
<dbReference type="GO" id="GO:0008137">
    <property type="term" value="F:NADH dehydrogenase (ubiquinone) activity"/>
    <property type="evidence" value="ECO:0007669"/>
    <property type="project" value="InterPro"/>
</dbReference>
<comment type="caution">
    <text evidence="7">The sequence shown here is derived from an EMBL/GenBank/DDBJ whole genome shotgun (WGS) entry which is preliminary data.</text>
</comment>
<sequence length="235" mass="26806">MVTHILTRTARVDALAASIRAHFAESEFELIDEFGELTLILPAEHLLDVARTLRDHDAFRFEQLIDLCGVDYSAYGNSEWETDEASSTGFGRGVDRELQVEADDPKRFAVVVHLLSLAHNHRLRLRTHVAASAPIVDSLIPVWSAANWFEREAFDLYGILFRGHPDLRRILTDYGFVGHPFRKDFPLSGQVEMRYDPEQKRVVYEPVSIEPRVLVPRVIREDSRHVGPGEEARHA</sequence>
<keyword evidence="3" id="KW-0472">Membrane</keyword>
<accession>A0A6N8EJ35</accession>
<keyword evidence="3 4" id="KW-0520">NAD</keyword>
<dbReference type="PANTHER" id="PTHR10884">
    <property type="entry name" value="NADH DEHYDROGENASE UBIQUINONE IRON-SULFUR PROTEIN 3"/>
    <property type="match status" value="1"/>
</dbReference>
<comment type="function">
    <text evidence="3">NDH-1 shuttles electrons from NADH, via FMN and iron-sulfur (Fe-S) centers, to quinones in the respiratory chain. The immediate electron acceptor for the enzyme in this species is believed to be ubiquinone. Couples the redox reaction to proton translocation (for every two electrons transferred, four hydrogen ions are translocated across the cytoplasmic membrane), and thus conserves the redox energy in a proton gradient.</text>
</comment>
<dbReference type="NCBIfam" id="NF004730">
    <property type="entry name" value="PRK06074.1-1"/>
    <property type="match status" value="1"/>
</dbReference>
<dbReference type="AlphaFoldDB" id="A0A6N8EJ35"/>
<evidence type="ECO:0000313" key="7">
    <source>
        <dbReference type="EMBL" id="MTW22726.1"/>
    </source>
</evidence>
<dbReference type="HAMAP" id="MF_01357">
    <property type="entry name" value="NDH1_NuoC"/>
    <property type="match status" value="1"/>
</dbReference>
<comment type="subunit">
    <text evidence="3">NDH-1 is composed of 14 different subunits. Subunits NuoB, C, D, E, F, and G constitute the peripheral sector of the complex.</text>
</comment>
<protein>
    <recommendedName>
        <fullName evidence="3">NADH-quinone oxidoreductase subunit C</fullName>
        <ecNumber evidence="3">7.1.1.-</ecNumber>
    </recommendedName>
    <alternativeName>
        <fullName evidence="3">NADH dehydrogenase I subunit C</fullName>
    </alternativeName>
    <alternativeName>
        <fullName evidence="3">NDH-1 subunit C</fullName>
    </alternativeName>
</protein>
<keyword evidence="7" id="KW-0560">Oxidoreductase</keyword>
<dbReference type="PROSITE" id="PS00542">
    <property type="entry name" value="COMPLEX1_30K"/>
    <property type="match status" value="1"/>
</dbReference>
<feature type="domain" description="NADH:ubiquinone oxidoreductase 30kDa subunit" evidence="6">
    <location>
        <begin position="41"/>
        <end position="190"/>
    </location>
</feature>
<dbReference type="Proteomes" id="UP000434044">
    <property type="component" value="Unassembled WGS sequence"/>
</dbReference>
<evidence type="ECO:0000256" key="2">
    <source>
        <dbReference type="ARBA" id="ARBA00022448"/>
    </source>
</evidence>
<keyword evidence="2 3" id="KW-0813">Transport</keyword>
<keyword evidence="3" id="KW-0830">Ubiquinone</keyword>
<comment type="similarity">
    <text evidence="1 3 4">Belongs to the complex I 30 kDa subunit family.</text>
</comment>
<evidence type="ECO:0000259" key="6">
    <source>
        <dbReference type="Pfam" id="PF00329"/>
    </source>
</evidence>
<dbReference type="InterPro" id="IPR037232">
    <property type="entry name" value="NADH_quin_OxRdtase_su_C/D-like"/>
</dbReference>
<dbReference type="EC" id="7.1.1.-" evidence="3"/>
<organism evidence="7 8">
    <name type="scientific">Allochromatium palmeri</name>
    <dbReference type="NCBI Taxonomy" id="231048"/>
    <lineage>
        <taxon>Bacteria</taxon>
        <taxon>Pseudomonadati</taxon>
        <taxon>Pseudomonadota</taxon>
        <taxon>Gammaproteobacteria</taxon>
        <taxon>Chromatiales</taxon>
        <taxon>Chromatiaceae</taxon>
        <taxon>Allochromatium</taxon>
    </lineage>
</organism>
<dbReference type="EMBL" id="WNKT01000050">
    <property type="protein sequence ID" value="MTW22726.1"/>
    <property type="molecule type" value="Genomic_DNA"/>
</dbReference>
<dbReference type="Gene3D" id="3.30.460.80">
    <property type="entry name" value="NADH:ubiquinone oxidoreductase, 30kDa subunit"/>
    <property type="match status" value="1"/>
</dbReference>
<evidence type="ECO:0000313" key="8">
    <source>
        <dbReference type="Proteomes" id="UP000434044"/>
    </source>
</evidence>
<dbReference type="RefSeq" id="WP_155451287.1">
    <property type="nucleotide sequence ID" value="NZ_WNKT01000050.1"/>
</dbReference>
<comment type="catalytic activity">
    <reaction evidence="3 5">
        <text>a quinone + NADH + 5 H(+)(in) = a quinol + NAD(+) + 4 H(+)(out)</text>
        <dbReference type="Rhea" id="RHEA:57888"/>
        <dbReference type="ChEBI" id="CHEBI:15378"/>
        <dbReference type="ChEBI" id="CHEBI:24646"/>
        <dbReference type="ChEBI" id="CHEBI:57540"/>
        <dbReference type="ChEBI" id="CHEBI:57945"/>
        <dbReference type="ChEBI" id="CHEBI:132124"/>
    </reaction>
</comment>
<reference evidence="7 8" key="1">
    <citation type="submission" date="2019-11" db="EMBL/GenBank/DDBJ databases">
        <title>Whole-genome sequence of the anaerobic purple sulfur bacterium Allochromatium palmeri DSM 15591.</title>
        <authorList>
            <person name="Kyndt J.A."/>
            <person name="Meyer T.E."/>
        </authorList>
    </citation>
    <scope>NUCLEOTIDE SEQUENCE [LARGE SCALE GENOMIC DNA]</scope>
    <source>
        <strain evidence="7 8">DSM 15591</strain>
    </source>
</reference>
<proteinExistence type="inferred from homology"/>
<evidence type="ECO:0000256" key="1">
    <source>
        <dbReference type="ARBA" id="ARBA00007569"/>
    </source>
</evidence>
<dbReference type="GO" id="GO:0050136">
    <property type="term" value="F:NADH dehydrogenase (quinone) (non-electrogenic) activity"/>
    <property type="evidence" value="ECO:0007669"/>
    <property type="project" value="UniProtKB-UniRule"/>
</dbReference>
<dbReference type="OrthoDB" id="9803286at2"/>
<gene>
    <name evidence="3" type="primary">nuoC</name>
    <name evidence="7" type="ORF">GJ668_16805</name>
</gene>
<keyword evidence="3 4" id="KW-1278">Translocase</keyword>
<dbReference type="GO" id="GO:0005886">
    <property type="term" value="C:plasma membrane"/>
    <property type="evidence" value="ECO:0007669"/>
    <property type="project" value="UniProtKB-SubCell"/>
</dbReference>
<dbReference type="Pfam" id="PF00329">
    <property type="entry name" value="Complex1_30kDa"/>
    <property type="match status" value="1"/>
</dbReference>
<dbReference type="PANTHER" id="PTHR10884:SF14">
    <property type="entry name" value="NADH DEHYDROGENASE [UBIQUINONE] IRON-SULFUR PROTEIN 3, MITOCHONDRIAL"/>
    <property type="match status" value="1"/>
</dbReference>
<dbReference type="SUPFAM" id="SSF143243">
    <property type="entry name" value="Nqo5-like"/>
    <property type="match status" value="1"/>
</dbReference>
<dbReference type="GO" id="GO:0048038">
    <property type="term" value="F:quinone binding"/>
    <property type="evidence" value="ECO:0007669"/>
    <property type="project" value="UniProtKB-KW"/>
</dbReference>
<evidence type="ECO:0000256" key="5">
    <source>
        <dbReference type="RuleBase" id="RU003582"/>
    </source>
</evidence>
<keyword evidence="3" id="KW-1003">Cell membrane</keyword>
<evidence type="ECO:0000256" key="4">
    <source>
        <dbReference type="RuleBase" id="RU003456"/>
    </source>
</evidence>
<dbReference type="InterPro" id="IPR020396">
    <property type="entry name" value="NADH_UbQ_OxRdtase_CS"/>
</dbReference>
<keyword evidence="3 5" id="KW-0874">Quinone</keyword>
<comment type="subcellular location">
    <subcellularLocation>
        <location evidence="3">Cell membrane</location>
        <topology evidence="3">Peripheral membrane protein</topology>
        <orientation evidence="3">Cytoplasmic side</orientation>
    </subcellularLocation>
</comment>
<dbReference type="InterPro" id="IPR010218">
    <property type="entry name" value="NADH_DH_suC"/>
</dbReference>
<evidence type="ECO:0000256" key="3">
    <source>
        <dbReference type="HAMAP-Rule" id="MF_01357"/>
    </source>
</evidence>